<keyword evidence="3" id="KW-1185">Reference proteome</keyword>
<feature type="compositionally biased region" description="Polar residues" evidence="1">
    <location>
        <begin position="1"/>
        <end position="13"/>
    </location>
</feature>
<reference evidence="2 3" key="1">
    <citation type="submission" date="2024-01" db="EMBL/GenBank/DDBJ databases">
        <title>The genomes of 5 underutilized Papilionoideae crops provide insights into root nodulation and disease resistance.</title>
        <authorList>
            <person name="Yuan L."/>
        </authorList>
    </citation>
    <scope>NUCLEOTIDE SEQUENCE [LARGE SCALE GENOMIC DNA]</scope>
    <source>
        <strain evidence="2">LY-2023</strain>
        <tissue evidence="2">Leaf</tissue>
    </source>
</reference>
<dbReference type="AlphaFoldDB" id="A0AAN9F000"/>
<dbReference type="EMBL" id="JAYKXN010000008">
    <property type="protein sequence ID" value="KAK7265726.1"/>
    <property type="molecule type" value="Genomic_DNA"/>
</dbReference>
<dbReference type="Proteomes" id="UP001359559">
    <property type="component" value="Unassembled WGS sequence"/>
</dbReference>
<dbReference type="PANTHER" id="PTHR33386">
    <property type="entry name" value="OS02G0740600 PROTEIN"/>
    <property type="match status" value="1"/>
</dbReference>
<evidence type="ECO:0000256" key="1">
    <source>
        <dbReference type="SAM" id="MobiDB-lite"/>
    </source>
</evidence>
<protein>
    <submittedName>
        <fullName evidence="2">Uncharacterized protein</fullName>
    </submittedName>
</protein>
<comment type="caution">
    <text evidence="2">The sequence shown here is derived from an EMBL/GenBank/DDBJ whole genome shotgun (WGS) entry which is preliminary data.</text>
</comment>
<name>A0AAN9F000_CLITE</name>
<accession>A0AAN9F000</accession>
<sequence>MNGNNNSYGTSWAEQWDDGPDPVVVGSNHSNGTTAKYKQKLGDGFGKTKAVASTGFKKLKDGTSVGLHWIKTKYSKTTQKKRKSSEKR</sequence>
<gene>
    <name evidence="2" type="ORF">RJT34_33349</name>
</gene>
<organism evidence="2 3">
    <name type="scientific">Clitoria ternatea</name>
    <name type="common">Butterfly pea</name>
    <dbReference type="NCBI Taxonomy" id="43366"/>
    <lineage>
        <taxon>Eukaryota</taxon>
        <taxon>Viridiplantae</taxon>
        <taxon>Streptophyta</taxon>
        <taxon>Embryophyta</taxon>
        <taxon>Tracheophyta</taxon>
        <taxon>Spermatophyta</taxon>
        <taxon>Magnoliopsida</taxon>
        <taxon>eudicotyledons</taxon>
        <taxon>Gunneridae</taxon>
        <taxon>Pentapetalae</taxon>
        <taxon>rosids</taxon>
        <taxon>fabids</taxon>
        <taxon>Fabales</taxon>
        <taxon>Fabaceae</taxon>
        <taxon>Papilionoideae</taxon>
        <taxon>50 kb inversion clade</taxon>
        <taxon>NPAAA clade</taxon>
        <taxon>indigoferoid/millettioid clade</taxon>
        <taxon>Phaseoleae</taxon>
        <taxon>Clitoria</taxon>
    </lineage>
</organism>
<feature type="region of interest" description="Disordered" evidence="1">
    <location>
        <begin position="1"/>
        <end position="31"/>
    </location>
</feature>
<proteinExistence type="predicted"/>
<dbReference type="PANTHER" id="PTHR33386:SF5">
    <property type="entry name" value="OS02G0740600 PROTEIN"/>
    <property type="match status" value="1"/>
</dbReference>
<evidence type="ECO:0000313" key="2">
    <source>
        <dbReference type="EMBL" id="KAK7265726.1"/>
    </source>
</evidence>
<evidence type="ECO:0000313" key="3">
    <source>
        <dbReference type="Proteomes" id="UP001359559"/>
    </source>
</evidence>